<dbReference type="InterPro" id="IPR036736">
    <property type="entry name" value="ACP-like_sf"/>
</dbReference>
<dbReference type="SMART" id="SM00823">
    <property type="entry name" value="PKS_PP"/>
    <property type="match status" value="1"/>
</dbReference>
<dbReference type="EMBL" id="KB446542">
    <property type="protein sequence ID" value="EME41518.1"/>
    <property type="molecule type" value="Genomic_DNA"/>
</dbReference>
<dbReference type="Pfam" id="PF00550">
    <property type="entry name" value="PP-binding"/>
    <property type="match status" value="1"/>
</dbReference>
<dbReference type="GO" id="GO:0004315">
    <property type="term" value="F:3-oxoacyl-[acyl-carrier-protein] synthase activity"/>
    <property type="evidence" value="ECO:0007669"/>
    <property type="project" value="InterPro"/>
</dbReference>
<dbReference type="OrthoDB" id="329835at2759"/>
<dbReference type="InterPro" id="IPR013217">
    <property type="entry name" value="Methyltransf_12"/>
</dbReference>
<keyword evidence="6" id="KW-0511">Multifunctional enzyme</keyword>
<dbReference type="Pfam" id="PF02801">
    <property type="entry name" value="Ketoacyl-synt_C"/>
    <property type="match status" value="1"/>
</dbReference>
<dbReference type="InterPro" id="IPR013968">
    <property type="entry name" value="PKS_KR"/>
</dbReference>
<evidence type="ECO:0000313" key="12">
    <source>
        <dbReference type="EMBL" id="EME41518.1"/>
    </source>
</evidence>
<dbReference type="GO" id="GO:0032259">
    <property type="term" value="P:methylation"/>
    <property type="evidence" value="ECO:0007669"/>
    <property type="project" value="UniProtKB-KW"/>
</dbReference>
<dbReference type="Gene3D" id="3.40.50.720">
    <property type="entry name" value="NAD(P)-binding Rossmann-like Domain"/>
    <property type="match status" value="3"/>
</dbReference>
<dbReference type="SUPFAM" id="SSF50129">
    <property type="entry name" value="GroES-like"/>
    <property type="match status" value="1"/>
</dbReference>
<feature type="active site" description="Proton donor; for dehydratase activity" evidence="8">
    <location>
        <position position="1123"/>
    </location>
</feature>
<keyword evidence="7" id="KW-0012">Acyltransferase</keyword>
<dbReference type="SMART" id="SM00827">
    <property type="entry name" value="PKS_AT"/>
    <property type="match status" value="1"/>
</dbReference>
<keyword evidence="2" id="KW-0597">Phosphoprotein</keyword>
<dbReference type="OMA" id="TFIEEMY"/>
<dbReference type="Gene3D" id="3.40.50.150">
    <property type="entry name" value="Vaccinia Virus protein VP39"/>
    <property type="match status" value="1"/>
</dbReference>
<dbReference type="SUPFAM" id="SSF55048">
    <property type="entry name" value="Probable ACP-binding domain of malonyl-CoA ACP transacylase"/>
    <property type="match status" value="1"/>
</dbReference>
<organism evidence="12 13">
    <name type="scientific">Dothistroma septosporum (strain NZE10 / CBS 128990)</name>
    <name type="common">Red band needle blight fungus</name>
    <name type="synonym">Mycosphaerella pini</name>
    <dbReference type="NCBI Taxonomy" id="675120"/>
    <lineage>
        <taxon>Eukaryota</taxon>
        <taxon>Fungi</taxon>
        <taxon>Dikarya</taxon>
        <taxon>Ascomycota</taxon>
        <taxon>Pezizomycotina</taxon>
        <taxon>Dothideomycetes</taxon>
        <taxon>Dothideomycetidae</taxon>
        <taxon>Mycosphaerellales</taxon>
        <taxon>Mycosphaerellaceae</taxon>
        <taxon>Dothistroma</taxon>
    </lineage>
</organism>
<dbReference type="Gene3D" id="3.40.47.10">
    <property type="match status" value="1"/>
</dbReference>
<dbReference type="SMART" id="SM00825">
    <property type="entry name" value="PKS_KS"/>
    <property type="match status" value="1"/>
</dbReference>
<dbReference type="Pfam" id="PF00109">
    <property type="entry name" value="ketoacyl-synt"/>
    <property type="match status" value="1"/>
</dbReference>
<dbReference type="STRING" id="675120.N1PFW7"/>
<dbReference type="Pfam" id="PF00698">
    <property type="entry name" value="Acyl_transf_1"/>
    <property type="match status" value="1"/>
</dbReference>
<evidence type="ECO:0000256" key="3">
    <source>
        <dbReference type="ARBA" id="ARBA00022603"/>
    </source>
</evidence>
<dbReference type="SUPFAM" id="SSF53335">
    <property type="entry name" value="S-adenosyl-L-methionine-dependent methyltransferases"/>
    <property type="match status" value="1"/>
</dbReference>
<evidence type="ECO:0000259" key="11">
    <source>
        <dbReference type="PROSITE" id="PS52019"/>
    </source>
</evidence>
<dbReference type="PROSITE" id="PS50075">
    <property type="entry name" value="CARRIER"/>
    <property type="match status" value="1"/>
</dbReference>
<dbReference type="InterPro" id="IPR020806">
    <property type="entry name" value="PKS_PP-bd"/>
</dbReference>
<evidence type="ECO:0000256" key="5">
    <source>
        <dbReference type="ARBA" id="ARBA00022857"/>
    </source>
</evidence>
<dbReference type="InterPro" id="IPR014030">
    <property type="entry name" value="Ketoacyl_synth_N"/>
</dbReference>
<dbReference type="InterPro" id="IPR029063">
    <property type="entry name" value="SAM-dependent_MTases_sf"/>
</dbReference>
<evidence type="ECO:0000256" key="8">
    <source>
        <dbReference type="PROSITE-ProRule" id="PRU01363"/>
    </source>
</evidence>
<feature type="domain" description="PKS/mFAS DH" evidence="11">
    <location>
        <begin position="919"/>
        <end position="1214"/>
    </location>
</feature>
<gene>
    <name evidence="12" type="primary">pks2</name>
    <name evidence="12" type="ORF">DOTSEDRAFT_73814</name>
</gene>
<dbReference type="GO" id="GO:0008168">
    <property type="term" value="F:methyltransferase activity"/>
    <property type="evidence" value="ECO:0007669"/>
    <property type="project" value="UniProtKB-KW"/>
</dbReference>
<dbReference type="InterPro" id="IPR032821">
    <property type="entry name" value="PKS_assoc"/>
</dbReference>
<dbReference type="PANTHER" id="PTHR43775">
    <property type="entry name" value="FATTY ACID SYNTHASE"/>
    <property type="match status" value="1"/>
</dbReference>
<protein>
    <submittedName>
        <fullName evidence="12">Polyketide synthase-like protein</fullName>
    </submittedName>
</protein>
<dbReference type="Pfam" id="PF16197">
    <property type="entry name" value="KAsynt_C_assoc"/>
    <property type="match status" value="1"/>
</dbReference>
<dbReference type="Pfam" id="PF08242">
    <property type="entry name" value="Methyltransf_12"/>
    <property type="match status" value="1"/>
</dbReference>
<dbReference type="InterPro" id="IPR018201">
    <property type="entry name" value="Ketoacyl_synth_AS"/>
</dbReference>
<sequence length="2507" mass="274093">MAVGVSAKDGNGHLNGFTNGHSFDKDHVGTHEQTVAICGIGLRLPGGVRSDADLFELLVNKRDARGRVPATRYNVDAYYDPRGRPGSIITEHGYYLDEDLARIDASMFSMSKAEITQMDPGQRLLLEVTREAFEGAGEGDFRGKRIGTFIGDFTQDWEDLQHADLMHSAPYQLTGKADFVLSNRLAYEYDLTGPSVNIKTACSATAEALHQALLSIGAGECYAAIVAGANLIMTPKGSIGMTAMGVLSPDGSCKTFDSSANGFARGESVSAIYIKRLDHALRDGNPVRAVIRACGSNADGGGTGRTFGTPNPVSQEALIRQTYSNAGLDPHDTSVIELHGTGTPIGDPLEALAVANCFADGMKDVYIGSVKPNLGHGEGGSAMASIIKSVLALENRTVLPNIKFNTPNPKIPWERNLKVPTEPLPWPQNACERMSINSFGLGGSNTHIVIDSAASFGISSPTAQPVGYQSGSPRSSLLLMSANSASAIPSMAKGYGKYLQRHPDRVDDMVYTLSERRERLKQASFCIARGSSLTHPAPAAASSRVVRTAFIFTGQGAQWMGMGRELMQEEPVFARSIREMDAIIKTLEQAPEWTLEETMLSDSTSDRSALDHTDQAQPFSTALQVALVDLLATWHIHPAAVVGHSSGEVAAAYTAGILDRREAIITAFYRGYACARNKLPGGMAAVGLGRTRVGPYLKSGVVIACENSNASVTISGDLSALEESMSALREAYPSALVRKLLVPMGYHSHHMATVADLYNELVSPHLEPKSPSVPYFSTVYGRQAHESKVFGPAYWQLNMESPVLFRTAVAKMLAEVGPGTAHLEIGPHSAMSGPLRQIYEETGHSAPYASVLIRNQNASNSFLEAMGKLFVFGLSPRIPAIGTPKVLPDLPFYPWNHETRYWSETRVMADWRFKQHRNHELLGQRALESSGLEPVWRNLLKLSTVPWLADHRIGSDVVFPAAAYIAMAGAAVSQLDDHEQQYTVREVHIASALVLQESTYTEVITTLRKQSLTTHLNSKWYEFTIASENNGTWTKHCHGLVAAGVASDALPSSNSPQSHQKLSRKVDTGRWYTAMTRIGLNYGPRFVKMEDITASPKEQVSHIHITDVQDEHEPYALHPSTIDMVLQSWAVASCHGEYRRLTQLFLPTFIEEFIITPAAGKRMSVKSIASGVAGAALGGSSGMIGGKSVFAMKGFKGTKMDGSFVTKPPEPRTLTLQWHPDLESTDVGELITPVRDLAKESELLERLYMLYALDNWEQIKDITSPHPHLNLYRSWLEDEVERFRRPGQPLVADSTELAHMNTAYRRREIAFLRQRSQHFPMAAAIEVYAHTHAHLLDIIKGSMTLLEILLQNDRLTRFYDYYNDASDPAPFFQLAGLNKPHLRVLEIGAGTGGWTAHALRGLTSDTGERLYDEYTVTDVSTGFLSQCKQRFASHACIKYTLLDITTDPLEQGFKAEDYDMIIASNVLHATPNLVDTLSRCRALLKPDGRLIFQEVCAPGGRYGYIMGLFDGWWLGAEDGRVRSPLISPEEWDRRLTLAGFSGAEHVVFDNEAPYFNFANIIARPAAMQGPEAGRITLLVPNTTLDRFGTLTKEVLETAGYEIDVCAWGANLPIEQDVISLVDVSSASPILSEDHAHSLEVFLGYVEYAVTSAVLWVTRPAQTITSDPRHGMVLGMARTLRSELDMHFATLEVDELNNSAASAVLRVIQRIQKAARDANLYDTEAQLSDIKEDYEYSSTSGELLVPRLHSFFVSEALVEVAPAAESKHLVIGQRGMLHTLHWVGDTFEDLAKDDIEVKMSAVGMNFLDLAVAMNIVDMSQSLGKGYNALGSEGTGVVTKVGANVTEFQIGDRVATMGVDTSVFATTLQRPARLCVRLPTGLSDEDAAAILVPYVTVLWSFIEKARMKKGQTVLIHSAAGGVGIAAIHVARWLGTEIYLTVGGPSKADFLVNQLGVPRERIFNSRNDSFLKDVLAATGGRGVDVVLNSLSGELLHASWQCVAAGGCMLEIGKRDFLGRAKLAMHLFEENRAYFGVDLSRLSQTNPEALKGLLCQTMDLMEQGHLKPLWPTTVFDAEQIESAFRYMQRGVHMGRIVVRMPNNTDALAVAPIVPSPTFKPEATYLLVGGMGGLGRAIIRWMATNGAQDITAVSRSAGSRTGDHAMVAELEELGCTLRCVAADVTDTDAMQRVVESIGDKRIAGVFQMAMVLRDVGTLNLDYDSWRTALHPKVQGTWNLHRLLPQDLDFFVLFGSISGALASYGQANYSAGNCFLDSFVRFRHGLGLAASVVDIAAIGDVGYVAETKDVFERVGRMFGRMATEQEFLDTLQLAVRRSKHETSLAGGVGKNTRFVEPSQIIMHNEMTPRLTDPRNTMPWRRDARIAIYRNMEESGQSTTPQGSERLGLLLVSLSTEPEKLDEPETPLLIAQEIAKRVAAFLMKDEQDDTALDTTVTLADMGADSLVTIEIRNWWKQTFGVEISVLELNSPGTTAESLGRLATQRLKERGPSTG</sequence>
<dbReference type="GO" id="GO:0016491">
    <property type="term" value="F:oxidoreductase activity"/>
    <property type="evidence" value="ECO:0007669"/>
    <property type="project" value="InterPro"/>
</dbReference>
<dbReference type="SUPFAM" id="SSF52151">
    <property type="entry name" value="FabD/lysophospholipase-like"/>
    <property type="match status" value="1"/>
</dbReference>
<feature type="region of interest" description="C-terminal hotdog fold" evidence="8">
    <location>
        <begin position="1063"/>
        <end position="1214"/>
    </location>
</feature>
<dbReference type="PROSITE" id="PS00606">
    <property type="entry name" value="KS3_1"/>
    <property type="match status" value="1"/>
</dbReference>
<feature type="active site" description="Proton acceptor; for dehydratase activity" evidence="8">
    <location>
        <position position="951"/>
    </location>
</feature>
<dbReference type="InterPro" id="IPR049900">
    <property type="entry name" value="PKS_mFAS_DH"/>
</dbReference>
<evidence type="ECO:0000256" key="1">
    <source>
        <dbReference type="ARBA" id="ARBA00022450"/>
    </source>
</evidence>
<dbReference type="InterPro" id="IPR042104">
    <property type="entry name" value="PKS_dehydratase_sf"/>
</dbReference>
<evidence type="ECO:0000256" key="7">
    <source>
        <dbReference type="ARBA" id="ARBA00023315"/>
    </source>
</evidence>
<dbReference type="GO" id="GO:0006633">
    <property type="term" value="P:fatty acid biosynthetic process"/>
    <property type="evidence" value="ECO:0007669"/>
    <property type="project" value="InterPro"/>
</dbReference>
<dbReference type="HOGENOM" id="CLU_000022_31_0_1"/>
<dbReference type="SUPFAM" id="SSF47336">
    <property type="entry name" value="ACP-like"/>
    <property type="match status" value="1"/>
</dbReference>
<evidence type="ECO:0000259" key="9">
    <source>
        <dbReference type="PROSITE" id="PS50075"/>
    </source>
</evidence>
<dbReference type="CDD" id="cd02440">
    <property type="entry name" value="AdoMet_MTases"/>
    <property type="match status" value="1"/>
</dbReference>
<dbReference type="CDD" id="cd00833">
    <property type="entry name" value="PKS"/>
    <property type="match status" value="1"/>
</dbReference>
<dbReference type="Pfam" id="PF13602">
    <property type="entry name" value="ADH_zinc_N_2"/>
    <property type="match status" value="1"/>
</dbReference>
<proteinExistence type="predicted"/>
<dbReference type="GO" id="GO:0044550">
    <property type="term" value="P:secondary metabolite biosynthetic process"/>
    <property type="evidence" value="ECO:0007669"/>
    <property type="project" value="UniProtKB-ARBA"/>
</dbReference>
<dbReference type="InterPro" id="IPR020841">
    <property type="entry name" value="PKS_Beta-ketoAc_synthase_dom"/>
</dbReference>
<dbReference type="InterPro" id="IPR009081">
    <property type="entry name" value="PP-bd_ACP"/>
</dbReference>
<dbReference type="InterPro" id="IPR057326">
    <property type="entry name" value="KR_dom"/>
</dbReference>
<dbReference type="InterPro" id="IPR001227">
    <property type="entry name" value="Ac_transferase_dom_sf"/>
</dbReference>
<dbReference type="InterPro" id="IPR049552">
    <property type="entry name" value="PKS_DH_N"/>
</dbReference>
<dbReference type="InterPro" id="IPR016036">
    <property type="entry name" value="Malonyl_transacylase_ACP-bd"/>
</dbReference>
<evidence type="ECO:0000256" key="6">
    <source>
        <dbReference type="ARBA" id="ARBA00023268"/>
    </source>
</evidence>
<dbReference type="Gene3D" id="1.10.1200.10">
    <property type="entry name" value="ACP-like"/>
    <property type="match status" value="1"/>
</dbReference>
<dbReference type="GO" id="GO:0031177">
    <property type="term" value="F:phosphopantetheine binding"/>
    <property type="evidence" value="ECO:0007669"/>
    <property type="project" value="InterPro"/>
</dbReference>
<dbReference type="CDD" id="cd05195">
    <property type="entry name" value="enoyl_red"/>
    <property type="match status" value="1"/>
</dbReference>
<keyword evidence="5" id="KW-0521">NADP</keyword>
<dbReference type="InterPro" id="IPR016035">
    <property type="entry name" value="Acyl_Trfase/lysoPLipase"/>
</dbReference>
<dbReference type="FunFam" id="3.40.50.720:FF:000209">
    <property type="entry name" value="Polyketide synthase Pks12"/>
    <property type="match status" value="1"/>
</dbReference>
<dbReference type="SMART" id="SM00829">
    <property type="entry name" value="PKS_ER"/>
    <property type="match status" value="1"/>
</dbReference>
<dbReference type="InterPro" id="IPR014043">
    <property type="entry name" value="Acyl_transferase_dom"/>
</dbReference>
<dbReference type="Pfam" id="PF08659">
    <property type="entry name" value="KR"/>
    <property type="match status" value="1"/>
</dbReference>
<dbReference type="InterPro" id="IPR011032">
    <property type="entry name" value="GroES-like_sf"/>
</dbReference>
<feature type="region of interest" description="N-terminal hotdog fold" evidence="8">
    <location>
        <begin position="919"/>
        <end position="1048"/>
    </location>
</feature>
<dbReference type="Proteomes" id="UP000016933">
    <property type="component" value="Unassembled WGS sequence"/>
</dbReference>
<dbReference type="PANTHER" id="PTHR43775:SF49">
    <property type="entry name" value="SYNTHASE, PUTATIVE (JCVI)-RELATED"/>
    <property type="match status" value="1"/>
</dbReference>
<dbReference type="PROSITE" id="PS52004">
    <property type="entry name" value="KS3_2"/>
    <property type="match status" value="1"/>
</dbReference>
<keyword evidence="3" id="KW-0489">Methyltransferase</keyword>
<dbReference type="Gene3D" id="3.40.366.10">
    <property type="entry name" value="Malonyl-Coenzyme A Acyl Carrier Protein, domain 2"/>
    <property type="match status" value="1"/>
</dbReference>
<feature type="domain" description="Ketosynthase family 3 (KS3)" evidence="10">
    <location>
        <begin position="32"/>
        <end position="452"/>
    </location>
</feature>
<evidence type="ECO:0000259" key="10">
    <source>
        <dbReference type="PROSITE" id="PS52004"/>
    </source>
</evidence>
<feature type="domain" description="Carrier" evidence="9">
    <location>
        <begin position="2421"/>
        <end position="2499"/>
    </location>
</feature>
<dbReference type="InterPro" id="IPR014031">
    <property type="entry name" value="Ketoacyl_synth_C"/>
</dbReference>
<dbReference type="Pfam" id="PF08240">
    <property type="entry name" value="ADH_N"/>
    <property type="match status" value="1"/>
</dbReference>
<keyword evidence="1" id="KW-0596">Phosphopantetheine</keyword>
<reference evidence="12 13" key="2">
    <citation type="journal article" date="2012" name="PLoS Pathog.">
        <title>Diverse lifestyles and strategies of plant pathogenesis encoded in the genomes of eighteen Dothideomycetes fungi.</title>
        <authorList>
            <person name="Ohm R.A."/>
            <person name="Feau N."/>
            <person name="Henrissat B."/>
            <person name="Schoch C.L."/>
            <person name="Horwitz B.A."/>
            <person name="Barry K.W."/>
            <person name="Condon B.J."/>
            <person name="Copeland A.C."/>
            <person name="Dhillon B."/>
            <person name="Glaser F."/>
            <person name="Hesse C.N."/>
            <person name="Kosti I."/>
            <person name="LaButti K."/>
            <person name="Lindquist E.A."/>
            <person name="Lucas S."/>
            <person name="Salamov A.A."/>
            <person name="Bradshaw R.E."/>
            <person name="Ciuffetti L."/>
            <person name="Hamelin R.C."/>
            <person name="Kema G.H.J."/>
            <person name="Lawrence C."/>
            <person name="Scott J.A."/>
            <person name="Spatafora J.W."/>
            <person name="Turgeon B.G."/>
            <person name="de Wit P.J.G.M."/>
            <person name="Zhong S."/>
            <person name="Goodwin S.B."/>
            <person name="Grigoriev I.V."/>
        </authorList>
    </citation>
    <scope>NUCLEOTIDE SEQUENCE [LARGE SCALE GENOMIC DNA]</scope>
    <source>
        <strain evidence="13">NZE10 / CBS 128990</strain>
    </source>
</reference>
<dbReference type="InterPro" id="IPR050091">
    <property type="entry name" value="PKS_NRPS_Biosynth_Enz"/>
</dbReference>
<dbReference type="InterPro" id="IPR036291">
    <property type="entry name" value="NAD(P)-bd_dom_sf"/>
</dbReference>
<dbReference type="PROSITE" id="PS52019">
    <property type="entry name" value="PKS_MFAS_DH"/>
    <property type="match status" value="1"/>
</dbReference>
<keyword evidence="13" id="KW-1185">Reference proteome</keyword>
<dbReference type="Pfam" id="PF21089">
    <property type="entry name" value="PKS_DH_N"/>
    <property type="match status" value="1"/>
</dbReference>
<dbReference type="Gene3D" id="3.10.129.110">
    <property type="entry name" value="Polyketide synthase dehydratase"/>
    <property type="match status" value="1"/>
</dbReference>
<dbReference type="GO" id="GO:1901336">
    <property type="term" value="P:lactone biosynthetic process"/>
    <property type="evidence" value="ECO:0007669"/>
    <property type="project" value="UniProtKB-ARBA"/>
</dbReference>
<keyword evidence="4" id="KW-0808">Transferase</keyword>
<dbReference type="eggNOG" id="KOG1202">
    <property type="taxonomic scope" value="Eukaryota"/>
</dbReference>
<dbReference type="InterPro" id="IPR049551">
    <property type="entry name" value="PKS_DH_C"/>
</dbReference>
<dbReference type="SUPFAM" id="SSF53901">
    <property type="entry name" value="Thiolase-like"/>
    <property type="match status" value="1"/>
</dbReference>
<reference evidence="13" key="1">
    <citation type="journal article" date="2012" name="PLoS Genet.">
        <title>The genomes of the fungal plant pathogens Cladosporium fulvum and Dothistroma septosporum reveal adaptation to different hosts and lifestyles but also signatures of common ancestry.</title>
        <authorList>
            <person name="de Wit P.J.G.M."/>
            <person name="van der Burgt A."/>
            <person name="Oekmen B."/>
            <person name="Stergiopoulos I."/>
            <person name="Abd-Elsalam K.A."/>
            <person name="Aerts A.L."/>
            <person name="Bahkali A.H."/>
            <person name="Beenen H.G."/>
            <person name="Chettri P."/>
            <person name="Cox M.P."/>
            <person name="Datema E."/>
            <person name="de Vries R.P."/>
            <person name="Dhillon B."/>
            <person name="Ganley A.R."/>
            <person name="Griffiths S.A."/>
            <person name="Guo Y."/>
            <person name="Hamelin R.C."/>
            <person name="Henrissat B."/>
            <person name="Kabir M.S."/>
            <person name="Jashni M.K."/>
            <person name="Kema G."/>
            <person name="Klaubauf S."/>
            <person name="Lapidus A."/>
            <person name="Levasseur A."/>
            <person name="Lindquist E."/>
            <person name="Mehrabi R."/>
            <person name="Ohm R.A."/>
            <person name="Owen T.J."/>
            <person name="Salamov A."/>
            <person name="Schwelm A."/>
            <person name="Schijlen E."/>
            <person name="Sun H."/>
            <person name="van den Burg H.A."/>
            <person name="van Ham R.C.H.J."/>
            <person name="Zhang S."/>
            <person name="Goodwin S.B."/>
            <person name="Grigoriev I.V."/>
            <person name="Collemare J."/>
            <person name="Bradshaw R.E."/>
        </authorList>
    </citation>
    <scope>NUCLEOTIDE SEQUENCE [LARGE SCALE GENOMIC DNA]</scope>
    <source>
        <strain evidence="13">NZE10 / CBS 128990</strain>
    </source>
</reference>
<evidence type="ECO:0000313" key="13">
    <source>
        <dbReference type="Proteomes" id="UP000016933"/>
    </source>
</evidence>
<dbReference type="SMART" id="SM00826">
    <property type="entry name" value="PKS_DH"/>
    <property type="match status" value="1"/>
</dbReference>
<evidence type="ECO:0000256" key="2">
    <source>
        <dbReference type="ARBA" id="ARBA00022553"/>
    </source>
</evidence>
<dbReference type="InterPro" id="IPR016039">
    <property type="entry name" value="Thiolase-like"/>
</dbReference>
<accession>N1PFW7</accession>
<dbReference type="SUPFAM" id="SSF51735">
    <property type="entry name" value="NAD(P)-binding Rossmann-fold domains"/>
    <property type="match status" value="2"/>
</dbReference>
<name>N1PFW7_DOTSN</name>
<evidence type="ECO:0000256" key="4">
    <source>
        <dbReference type="ARBA" id="ARBA00022679"/>
    </source>
</evidence>
<dbReference type="InterPro" id="IPR020843">
    <property type="entry name" value="ER"/>
</dbReference>
<dbReference type="SMART" id="SM00822">
    <property type="entry name" value="PKS_KR"/>
    <property type="match status" value="1"/>
</dbReference>
<dbReference type="GO" id="GO:0004312">
    <property type="term" value="F:fatty acid synthase activity"/>
    <property type="evidence" value="ECO:0007669"/>
    <property type="project" value="TreeGrafter"/>
</dbReference>
<dbReference type="InterPro" id="IPR013154">
    <property type="entry name" value="ADH-like_N"/>
</dbReference>
<dbReference type="Gene3D" id="3.90.180.10">
    <property type="entry name" value="Medium-chain alcohol dehydrogenases, catalytic domain"/>
    <property type="match status" value="1"/>
</dbReference>
<dbReference type="InterPro" id="IPR020807">
    <property type="entry name" value="PKS_DH"/>
</dbReference>
<dbReference type="Pfam" id="PF14765">
    <property type="entry name" value="PS-DH"/>
    <property type="match status" value="1"/>
</dbReference>